<dbReference type="GO" id="GO:0004523">
    <property type="term" value="F:RNA-DNA hybrid ribonuclease activity"/>
    <property type="evidence" value="ECO:0007669"/>
    <property type="project" value="InterPro"/>
</dbReference>
<gene>
    <name evidence="2" type="ORF">AXF42_Ash006472</name>
</gene>
<dbReference type="Gene3D" id="3.30.420.10">
    <property type="entry name" value="Ribonuclease H-like superfamily/Ribonuclease H"/>
    <property type="match status" value="1"/>
</dbReference>
<sequence>MGLGVIARNSLSKVIKYLIEKVQGCLDLTIAECMAAEKAIYLDEKLNIKYVWIEGDSMEAIKMFQDTNVDMSILGPIMNVLKEQMKAFDQYKISHIGRDGNKVAHNLARYALHTTSQIIWLENFLKFITNMTREEAIICIESNEIIF</sequence>
<organism evidence="2 3">
    <name type="scientific">Apostasia shenzhenica</name>
    <dbReference type="NCBI Taxonomy" id="1088818"/>
    <lineage>
        <taxon>Eukaryota</taxon>
        <taxon>Viridiplantae</taxon>
        <taxon>Streptophyta</taxon>
        <taxon>Embryophyta</taxon>
        <taxon>Tracheophyta</taxon>
        <taxon>Spermatophyta</taxon>
        <taxon>Magnoliopsida</taxon>
        <taxon>Liliopsida</taxon>
        <taxon>Asparagales</taxon>
        <taxon>Orchidaceae</taxon>
        <taxon>Apostasioideae</taxon>
        <taxon>Apostasia</taxon>
    </lineage>
</organism>
<dbReference type="AlphaFoldDB" id="A0A2I0AZ76"/>
<dbReference type="PANTHER" id="PTHR47723">
    <property type="entry name" value="OS05G0353850 PROTEIN"/>
    <property type="match status" value="1"/>
</dbReference>
<protein>
    <recommendedName>
        <fullName evidence="1">RNase H type-1 domain-containing protein</fullName>
    </recommendedName>
</protein>
<dbReference type="SUPFAM" id="SSF53098">
    <property type="entry name" value="Ribonuclease H-like"/>
    <property type="match status" value="1"/>
</dbReference>
<dbReference type="InterPro" id="IPR036397">
    <property type="entry name" value="RNaseH_sf"/>
</dbReference>
<dbReference type="Pfam" id="PF13456">
    <property type="entry name" value="RVT_3"/>
    <property type="match status" value="1"/>
</dbReference>
<reference evidence="2 3" key="1">
    <citation type="journal article" date="2017" name="Nature">
        <title>The Apostasia genome and the evolution of orchids.</title>
        <authorList>
            <person name="Zhang G.Q."/>
            <person name="Liu K.W."/>
            <person name="Li Z."/>
            <person name="Lohaus R."/>
            <person name="Hsiao Y.Y."/>
            <person name="Niu S.C."/>
            <person name="Wang J.Y."/>
            <person name="Lin Y.C."/>
            <person name="Xu Q."/>
            <person name="Chen L.J."/>
            <person name="Yoshida K."/>
            <person name="Fujiwara S."/>
            <person name="Wang Z.W."/>
            <person name="Zhang Y.Q."/>
            <person name="Mitsuda N."/>
            <person name="Wang M."/>
            <person name="Liu G.H."/>
            <person name="Pecoraro L."/>
            <person name="Huang H.X."/>
            <person name="Xiao X.J."/>
            <person name="Lin M."/>
            <person name="Wu X.Y."/>
            <person name="Wu W.L."/>
            <person name="Chen Y.Y."/>
            <person name="Chang S.B."/>
            <person name="Sakamoto S."/>
            <person name="Ohme-Takagi M."/>
            <person name="Yagi M."/>
            <person name="Zeng S.J."/>
            <person name="Shen C.Y."/>
            <person name="Yeh C.M."/>
            <person name="Luo Y.B."/>
            <person name="Tsai W.C."/>
            <person name="Van de Peer Y."/>
            <person name="Liu Z.J."/>
        </authorList>
    </citation>
    <scope>NUCLEOTIDE SEQUENCE [LARGE SCALE GENOMIC DNA]</scope>
    <source>
        <strain evidence="3">cv. Shenzhen</strain>
        <tissue evidence="2">Stem</tissue>
    </source>
</reference>
<feature type="domain" description="RNase H type-1" evidence="1">
    <location>
        <begin position="2"/>
        <end position="111"/>
    </location>
</feature>
<dbReference type="InterPro" id="IPR044730">
    <property type="entry name" value="RNase_H-like_dom_plant"/>
</dbReference>
<dbReference type="InterPro" id="IPR012337">
    <property type="entry name" value="RNaseH-like_sf"/>
</dbReference>
<dbReference type="InterPro" id="IPR002156">
    <property type="entry name" value="RNaseH_domain"/>
</dbReference>
<dbReference type="InterPro" id="IPR053151">
    <property type="entry name" value="RNase_H-like"/>
</dbReference>
<accession>A0A2I0AZ76</accession>
<dbReference type="OrthoDB" id="695489at2759"/>
<dbReference type="CDD" id="cd06222">
    <property type="entry name" value="RNase_H_like"/>
    <property type="match status" value="1"/>
</dbReference>
<dbReference type="Proteomes" id="UP000236161">
    <property type="component" value="Unassembled WGS sequence"/>
</dbReference>
<evidence type="ECO:0000313" key="2">
    <source>
        <dbReference type="EMBL" id="PKA60838.1"/>
    </source>
</evidence>
<proteinExistence type="predicted"/>
<dbReference type="EMBL" id="KZ451935">
    <property type="protein sequence ID" value="PKA60838.1"/>
    <property type="molecule type" value="Genomic_DNA"/>
</dbReference>
<dbReference type="GO" id="GO:0003676">
    <property type="term" value="F:nucleic acid binding"/>
    <property type="evidence" value="ECO:0007669"/>
    <property type="project" value="InterPro"/>
</dbReference>
<dbReference type="PANTHER" id="PTHR47723:SF21">
    <property type="entry name" value="POLYNUCLEOTIDYL TRANSFERASE, RIBONUCLEASE H-LIKE SUPERFAMILY PROTEIN"/>
    <property type="match status" value="1"/>
</dbReference>
<evidence type="ECO:0000259" key="1">
    <source>
        <dbReference type="Pfam" id="PF13456"/>
    </source>
</evidence>
<keyword evidence="3" id="KW-1185">Reference proteome</keyword>
<dbReference type="STRING" id="1088818.A0A2I0AZ76"/>
<evidence type="ECO:0000313" key="3">
    <source>
        <dbReference type="Proteomes" id="UP000236161"/>
    </source>
</evidence>
<name>A0A2I0AZ76_9ASPA</name>